<evidence type="ECO:0000313" key="2">
    <source>
        <dbReference type="EMBL" id="AIA65071.2"/>
    </source>
</evidence>
<protein>
    <submittedName>
        <fullName evidence="2">Sensor histidine kinase</fullName>
    </submittedName>
</protein>
<keyword evidence="1" id="KW-0812">Transmembrane</keyword>
<proteinExistence type="predicted"/>
<dbReference type="OrthoDB" id="37248at10239"/>
<sequence length="58" mass="6236">MKFVAVIVAVLYIISAVFIALSAFLVSNIIGLFTCGILFMIPTIVLYHEATNSGEGRS</sequence>
<dbReference type="EMBL" id="KJ010489">
    <property type="protein sequence ID" value="AIA65071.2"/>
    <property type="molecule type" value="Genomic_DNA"/>
</dbReference>
<dbReference type="Proteomes" id="UP000026980">
    <property type="component" value="Segment"/>
</dbReference>
<reference evidence="2 3" key="1">
    <citation type="journal article" date="2014" name="J. Gen. Virol.">
        <title>Characterization and complete genome sequence analysis of novel bacteriophage IME-EFm1 infecting Enterococcus faecium.</title>
        <authorList>
            <person name="Wang Y."/>
            <person name="Wang W."/>
            <person name="Lv Y."/>
            <person name="Zheng W."/>
            <person name="Mi Z."/>
            <person name="Pei G."/>
            <person name="An X."/>
            <person name="Xu X."/>
            <person name="Han C."/>
            <person name="Liu J."/>
            <person name="Zhou C."/>
            <person name="Tong Y."/>
        </authorList>
    </citation>
    <scope>NUCLEOTIDE SEQUENCE [LARGE SCALE GENOMIC DNA]</scope>
</reference>
<evidence type="ECO:0000256" key="1">
    <source>
        <dbReference type="SAM" id="Phobius"/>
    </source>
</evidence>
<organism evidence="2 3">
    <name type="scientific">Enterococcus phage IME-EFm1</name>
    <dbReference type="NCBI Taxonomy" id="1445858"/>
    <lineage>
        <taxon>Viruses</taxon>
        <taxon>Duplodnaviria</taxon>
        <taxon>Heunggongvirae</taxon>
        <taxon>Uroviricota</taxon>
        <taxon>Caudoviricetes</taxon>
        <taxon>Efemunavirus</taxon>
        <taxon>Efemunavirus Efm1</taxon>
    </lineage>
</organism>
<dbReference type="GO" id="GO:0016301">
    <property type="term" value="F:kinase activity"/>
    <property type="evidence" value="ECO:0007669"/>
    <property type="project" value="UniProtKB-KW"/>
</dbReference>
<keyword evidence="3" id="KW-1185">Reference proteome</keyword>
<keyword evidence="2" id="KW-0808">Transferase</keyword>
<name>A0A060AHE5_9CAUD</name>
<dbReference type="RefSeq" id="YP_009042652.2">
    <property type="nucleotide sequence ID" value="NC_024356.1"/>
</dbReference>
<keyword evidence="1" id="KW-1133">Transmembrane helix</keyword>
<keyword evidence="2" id="KW-0418">Kinase</keyword>
<feature type="transmembrane region" description="Helical" evidence="1">
    <location>
        <begin position="29"/>
        <end position="47"/>
    </location>
</feature>
<keyword evidence="1" id="KW-0472">Membrane</keyword>
<evidence type="ECO:0000313" key="3">
    <source>
        <dbReference type="Proteomes" id="UP000026980"/>
    </source>
</evidence>
<accession>A0A060AHE5</accession>